<proteinExistence type="predicted"/>
<keyword evidence="2" id="KW-0732">Signal</keyword>
<dbReference type="EMBL" id="GBHO01026861">
    <property type="protein sequence ID" value="JAG16743.1"/>
    <property type="molecule type" value="Transcribed_RNA"/>
</dbReference>
<feature type="signal peptide" evidence="2">
    <location>
        <begin position="1"/>
        <end position="16"/>
    </location>
</feature>
<reference evidence="4" key="3">
    <citation type="submission" date="2014-09" db="EMBL/GenBank/DDBJ databases">
        <authorList>
            <person name="Magalhaes I.L.F."/>
            <person name="Oliveira U."/>
            <person name="Santos F.R."/>
            <person name="Vidigal T.H.D.A."/>
            <person name="Brescovit A.D."/>
            <person name="Santos A.J."/>
        </authorList>
    </citation>
    <scope>NUCLEOTIDE SEQUENCE</scope>
</reference>
<dbReference type="AlphaFoldDB" id="A0A0A9XD61"/>
<feature type="region of interest" description="Disordered" evidence="1">
    <location>
        <begin position="241"/>
        <end position="301"/>
    </location>
</feature>
<accession>A0A0A9XD61</accession>
<reference evidence="3" key="2">
    <citation type="submission" date="2014-07" db="EMBL/GenBank/DDBJ databases">
        <authorList>
            <person name="Hull J."/>
        </authorList>
    </citation>
    <scope>NUCLEOTIDE SEQUENCE</scope>
</reference>
<protein>
    <submittedName>
        <fullName evidence="3">Uncharacterized protein</fullName>
    </submittedName>
</protein>
<evidence type="ECO:0000313" key="3">
    <source>
        <dbReference type="EMBL" id="JAG16743.1"/>
    </source>
</evidence>
<evidence type="ECO:0000256" key="1">
    <source>
        <dbReference type="SAM" id="MobiDB-lite"/>
    </source>
</evidence>
<reference evidence="3" key="1">
    <citation type="journal article" date="2014" name="PLoS ONE">
        <title>Transcriptome-Based Identification of ABC Transporters in the Western Tarnished Plant Bug Lygus hesperus.</title>
        <authorList>
            <person name="Hull J.J."/>
            <person name="Chaney K."/>
            <person name="Geib S.M."/>
            <person name="Fabrick J.A."/>
            <person name="Brent C.S."/>
            <person name="Walsh D."/>
            <person name="Lavine L.C."/>
        </authorList>
    </citation>
    <scope>NUCLEOTIDE SEQUENCE</scope>
</reference>
<feature type="chain" id="PRO_5015033840" evidence="2">
    <location>
        <begin position="17"/>
        <end position="301"/>
    </location>
</feature>
<evidence type="ECO:0000256" key="2">
    <source>
        <dbReference type="SAM" id="SignalP"/>
    </source>
</evidence>
<sequence length="301" mass="34415">MIYLLLLTLLCGELTARDVHRSPLFINARRNLKQRPDRMDYGKNRELSRFRPPGFEKFLERKRKQSIMYPSYIPQGFKQESVKELIQKGRLLNAGYVSNQSPIPRKRRESSAVKEKNTSAVSIMNEISSVEVLPIIRQSRTIECQRDSDGVVNCHQDDLHYKIRLKHPDLPQDILETLITNLYARLFKATSDKKKRDGNKIITQKPNSDESPFIIVLPADHSEGVKEVQSAKPVVKSHNIPETEHSEDLIIECTPTDLEGPKDNEKTSLKGDNRKDLRTTSTPADGMGRGRLSSKGSSWRR</sequence>
<evidence type="ECO:0000313" key="4">
    <source>
        <dbReference type="EMBL" id="JAG51622.1"/>
    </source>
</evidence>
<feature type="compositionally biased region" description="Basic and acidic residues" evidence="1">
    <location>
        <begin position="259"/>
        <end position="278"/>
    </location>
</feature>
<name>A0A0A9XD61_LYGHE</name>
<organism evidence="3">
    <name type="scientific">Lygus hesperus</name>
    <name type="common">Western plant bug</name>
    <dbReference type="NCBI Taxonomy" id="30085"/>
    <lineage>
        <taxon>Eukaryota</taxon>
        <taxon>Metazoa</taxon>
        <taxon>Ecdysozoa</taxon>
        <taxon>Arthropoda</taxon>
        <taxon>Hexapoda</taxon>
        <taxon>Insecta</taxon>
        <taxon>Pterygota</taxon>
        <taxon>Neoptera</taxon>
        <taxon>Paraneoptera</taxon>
        <taxon>Hemiptera</taxon>
        <taxon>Heteroptera</taxon>
        <taxon>Panheteroptera</taxon>
        <taxon>Cimicomorpha</taxon>
        <taxon>Miridae</taxon>
        <taxon>Mirini</taxon>
        <taxon>Lygus</taxon>
    </lineage>
</organism>
<gene>
    <name evidence="3" type="ORF">CM83_2586</name>
</gene>
<dbReference type="EMBL" id="GBRD01014204">
    <property type="protein sequence ID" value="JAG51622.1"/>
    <property type="molecule type" value="Transcribed_RNA"/>
</dbReference>